<dbReference type="PROSITE" id="PS50234">
    <property type="entry name" value="VWFA"/>
    <property type="match status" value="1"/>
</dbReference>
<dbReference type="InterPro" id="IPR002035">
    <property type="entry name" value="VWF_A"/>
</dbReference>
<comment type="caution">
    <text evidence="3">The sequence shown here is derived from an EMBL/GenBank/DDBJ whole genome shotgun (WGS) entry which is preliminary data.</text>
</comment>
<feature type="domain" description="Chitin-binding type-2" evidence="2">
    <location>
        <begin position="35"/>
        <end position="104"/>
    </location>
</feature>
<dbReference type="Proteomes" id="UP000596742">
    <property type="component" value="Unassembled WGS sequence"/>
</dbReference>
<dbReference type="SUPFAM" id="SSF57625">
    <property type="entry name" value="Invertebrate chitin-binding proteins"/>
    <property type="match status" value="3"/>
</dbReference>
<dbReference type="Pfam" id="PF01607">
    <property type="entry name" value="CBM_14"/>
    <property type="match status" value="3"/>
</dbReference>
<dbReference type="OrthoDB" id="6081966at2759"/>
<dbReference type="EMBL" id="UYJE01007464">
    <property type="protein sequence ID" value="VDI55089.1"/>
    <property type="molecule type" value="Genomic_DNA"/>
</dbReference>
<protein>
    <submittedName>
        <fullName evidence="3">Uncharacterized protein</fullName>
    </submittedName>
</protein>
<dbReference type="PROSITE" id="PS50940">
    <property type="entry name" value="CHIT_BIND_II"/>
    <property type="match status" value="3"/>
</dbReference>
<dbReference type="SMART" id="SM00494">
    <property type="entry name" value="ChtBD2"/>
    <property type="match status" value="4"/>
</dbReference>
<evidence type="ECO:0000259" key="1">
    <source>
        <dbReference type="PROSITE" id="PS50234"/>
    </source>
</evidence>
<dbReference type="Pfam" id="PF00092">
    <property type="entry name" value="VWA"/>
    <property type="match status" value="1"/>
</dbReference>
<keyword evidence="4" id="KW-1185">Reference proteome</keyword>
<dbReference type="InterPro" id="IPR036465">
    <property type="entry name" value="vWFA_dom_sf"/>
</dbReference>
<name>A0A8B6FYG0_MYTGA</name>
<dbReference type="AlphaFoldDB" id="A0A8B6FYG0"/>
<feature type="domain" description="VWFA" evidence="1">
    <location>
        <begin position="454"/>
        <end position="622"/>
    </location>
</feature>
<dbReference type="InterPro" id="IPR002557">
    <property type="entry name" value="Chitin-bd_dom"/>
</dbReference>
<dbReference type="SMART" id="SM00327">
    <property type="entry name" value="VWA"/>
    <property type="match status" value="1"/>
</dbReference>
<dbReference type="PRINTS" id="PR00453">
    <property type="entry name" value="VWFADOMAIN"/>
</dbReference>
<dbReference type="GO" id="GO:0005576">
    <property type="term" value="C:extracellular region"/>
    <property type="evidence" value="ECO:0007669"/>
    <property type="project" value="InterPro"/>
</dbReference>
<dbReference type="Gene3D" id="3.40.50.410">
    <property type="entry name" value="von Willebrand factor, type A domain"/>
    <property type="match status" value="1"/>
</dbReference>
<dbReference type="Gene3D" id="2.170.140.10">
    <property type="entry name" value="Chitin binding domain"/>
    <property type="match status" value="2"/>
</dbReference>
<accession>A0A8B6FYG0</accession>
<evidence type="ECO:0000313" key="3">
    <source>
        <dbReference type="EMBL" id="VDI55089.1"/>
    </source>
</evidence>
<sequence>MRNTKVIALYRERLREDNQTTDGQTGDRVFVFVTDPLCEGCVIVDGHAYVAHDSDCSKFYHCYLTHDTNGDEIMVAKEENCAAKTFWSQEHKTCVTWENMVCPNPLNKCFGQGDGTLMPYLGCETYWMCQGGIPLPMACSNNRIFDPNTLQCITDPGTTNCFGPTLQTCNFEEDPADASKYFVKQQAQDGSVIMIHQTCAPGTLYDQSKCSCSTHDTNIVILPTGCQALVEQGQNGVFTFKQTSELIYGINSNDLVDFQTDPDAMKLTPNGHIIMYRLANYDFQQAFAVSFKLQLSASSPSGLQQILINCIYPETATSLIDTPSISIQVGKSPTGDYTFFSQLQTTDGMQIINVSITGSTSAYVDVTMAYDGNVFVLNVEGQESSIALTGSILKGPTFALGRPLTQPTANGIQYLDGSIKNDSRHIMMLLFIPVLLVAIVNGAAVVTPCPGPGDVVFAIDGSESIHREDFTKVINFTLDIIGSFELGPNKVRVGALVYSTIVPEYFAPSDNSVVVKSRISNFKHPRNSSRTDLALAYMRQNLLKTSRTRVGVIITDGDSKYPPLTKTQALQARTEGITLVAIGIDIKKSDEPELEAIAGDKSRVKIIDNYSQLKNKTILAEIAASLCKEIPPMATTPAPLFDDPEKIIIDPLCEGCIIDNGFGYNYYKYDCSKFVMCYPSEDSHGNKIMTSAVKQCAFSTFWSQDDLACVRTEDAECQYSICKGKSDGKTLPYVGCRSYWKCQDGVPEPMCCPAGQHYDNKQSKCVVGISSACSGVSCDGAVRASLRKKPACDYEENSKDPATYYQVLRVKGFADRKFLRSCAPGTIYSDLDCMCVMDNDGIAKKTACSAMITQGANGQFYYQKDMNLPFGKSNLDLTSEPDAMTFNSKSHVNIWRLANHEFMDSFGVEMNVKLTPFTGKKGSKTEQIMLNCLHSDAVLEEDQCSPSMSLQVKKEPKKYTFIAQLFTRTDRGTEYNKTISSTVVGYSEDRPAWFLDVQQLEIPQLVSWMAV</sequence>
<gene>
    <name evidence="3" type="ORF">MGAL_10B005637</name>
</gene>
<feature type="domain" description="Chitin-binding type-2" evidence="2">
    <location>
        <begin position="106"/>
        <end position="163"/>
    </location>
</feature>
<organism evidence="3 4">
    <name type="scientific">Mytilus galloprovincialis</name>
    <name type="common">Mediterranean mussel</name>
    <dbReference type="NCBI Taxonomy" id="29158"/>
    <lineage>
        <taxon>Eukaryota</taxon>
        <taxon>Metazoa</taxon>
        <taxon>Spiralia</taxon>
        <taxon>Lophotrochozoa</taxon>
        <taxon>Mollusca</taxon>
        <taxon>Bivalvia</taxon>
        <taxon>Autobranchia</taxon>
        <taxon>Pteriomorphia</taxon>
        <taxon>Mytilida</taxon>
        <taxon>Mytiloidea</taxon>
        <taxon>Mytilidae</taxon>
        <taxon>Mytilinae</taxon>
        <taxon>Mytilus</taxon>
    </lineage>
</organism>
<dbReference type="CDD" id="cd01450">
    <property type="entry name" value="vWFA_subfamily_ECM"/>
    <property type="match status" value="1"/>
</dbReference>
<dbReference type="GO" id="GO:0008061">
    <property type="term" value="F:chitin binding"/>
    <property type="evidence" value="ECO:0007669"/>
    <property type="project" value="InterPro"/>
</dbReference>
<evidence type="ECO:0000259" key="2">
    <source>
        <dbReference type="PROSITE" id="PS50940"/>
    </source>
</evidence>
<evidence type="ECO:0000313" key="4">
    <source>
        <dbReference type="Proteomes" id="UP000596742"/>
    </source>
</evidence>
<reference evidence="3" key="1">
    <citation type="submission" date="2018-11" db="EMBL/GenBank/DDBJ databases">
        <authorList>
            <person name="Alioto T."/>
            <person name="Alioto T."/>
        </authorList>
    </citation>
    <scope>NUCLEOTIDE SEQUENCE</scope>
</reference>
<dbReference type="PANTHER" id="PTHR24020:SF20">
    <property type="entry name" value="PH DOMAIN-CONTAINING PROTEIN"/>
    <property type="match status" value="1"/>
</dbReference>
<dbReference type="PANTHER" id="PTHR24020">
    <property type="entry name" value="COLLAGEN ALPHA"/>
    <property type="match status" value="1"/>
</dbReference>
<dbReference type="InterPro" id="IPR036508">
    <property type="entry name" value="Chitin-bd_dom_sf"/>
</dbReference>
<proteinExistence type="predicted"/>
<dbReference type="SUPFAM" id="SSF53300">
    <property type="entry name" value="vWA-like"/>
    <property type="match status" value="1"/>
</dbReference>
<feature type="domain" description="Chitin-binding type-2" evidence="2">
    <location>
        <begin position="719"/>
        <end position="775"/>
    </location>
</feature>
<dbReference type="InterPro" id="IPR050525">
    <property type="entry name" value="ECM_Assembly_Org"/>
</dbReference>